<feature type="non-terminal residue" evidence="2">
    <location>
        <position position="100"/>
    </location>
</feature>
<feature type="non-terminal residue" evidence="2">
    <location>
        <position position="1"/>
    </location>
</feature>
<keyword evidence="3" id="KW-1185">Reference proteome</keyword>
<gene>
    <name evidence="2" type="ORF">Vafri_22086</name>
</gene>
<dbReference type="AlphaFoldDB" id="A0A8J4FEL0"/>
<feature type="region of interest" description="Disordered" evidence="1">
    <location>
        <begin position="1"/>
        <end position="26"/>
    </location>
</feature>
<dbReference type="EMBL" id="BNCO01000134">
    <property type="protein sequence ID" value="GIL68865.1"/>
    <property type="molecule type" value="Genomic_DNA"/>
</dbReference>
<feature type="compositionally biased region" description="Basic and acidic residues" evidence="1">
    <location>
        <begin position="86"/>
        <end position="100"/>
    </location>
</feature>
<dbReference type="Proteomes" id="UP000747399">
    <property type="component" value="Unassembled WGS sequence"/>
</dbReference>
<evidence type="ECO:0000313" key="3">
    <source>
        <dbReference type="Proteomes" id="UP000747399"/>
    </source>
</evidence>
<evidence type="ECO:0000313" key="2">
    <source>
        <dbReference type="EMBL" id="GIL68865.1"/>
    </source>
</evidence>
<protein>
    <submittedName>
        <fullName evidence="2">Uncharacterized protein</fullName>
    </submittedName>
</protein>
<comment type="caution">
    <text evidence="2">The sequence shown here is derived from an EMBL/GenBank/DDBJ whole genome shotgun (WGS) entry which is preliminary data.</text>
</comment>
<evidence type="ECO:0000256" key="1">
    <source>
        <dbReference type="SAM" id="MobiDB-lite"/>
    </source>
</evidence>
<name>A0A8J4FEL0_9CHLO</name>
<feature type="region of interest" description="Disordered" evidence="1">
    <location>
        <begin position="76"/>
        <end position="100"/>
    </location>
</feature>
<sequence length="100" mass="10540">SAVQSQSTAPFPSPKLTMGPYTPPISASVSGEAHQLTVLGRLAVMQAADGSWPAVPELEELVVSNGRNLVIPIFGSPKSSTQAEKNAAEVRETRRREALA</sequence>
<feature type="compositionally biased region" description="Polar residues" evidence="1">
    <location>
        <begin position="1"/>
        <end position="10"/>
    </location>
</feature>
<proteinExistence type="predicted"/>
<reference evidence="2" key="1">
    <citation type="journal article" date="2021" name="Proc. Natl. Acad. Sci. U.S.A.">
        <title>Three genomes in the algal genus Volvox reveal the fate of a haploid sex-determining region after a transition to homothallism.</title>
        <authorList>
            <person name="Yamamoto K."/>
            <person name="Hamaji T."/>
            <person name="Kawai-Toyooka H."/>
            <person name="Matsuzaki R."/>
            <person name="Takahashi F."/>
            <person name="Nishimura Y."/>
            <person name="Kawachi M."/>
            <person name="Noguchi H."/>
            <person name="Minakuchi Y."/>
            <person name="Umen J.G."/>
            <person name="Toyoda A."/>
            <person name="Nozaki H."/>
        </authorList>
    </citation>
    <scope>NUCLEOTIDE SEQUENCE</scope>
    <source>
        <strain evidence="2">NIES-3780</strain>
    </source>
</reference>
<organism evidence="2 3">
    <name type="scientific">Volvox africanus</name>
    <dbReference type="NCBI Taxonomy" id="51714"/>
    <lineage>
        <taxon>Eukaryota</taxon>
        <taxon>Viridiplantae</taxon>
        <taxon>Chlorophyta</taxon>
        <taxon>core chlorophytes</taxon>
        <taxon>Chlorophyceae</taxon>
        <taxon>CS clade</taxon>
        <taxon>Chlamydomonadales</taxon>
        <taxon>Volvocaceae</taxon>
        <taxon>Volvox</taxon>
    </lineage>
</organism>
<accession>A0A8J4FEL0</accession>